<comment type="caution">
    <text evidence="2">The sequence shown here is derived from an EMBL/GenBank/DDBJ whole genome shotgun (WGS) entry which is preliminary data.</text>
</comment>
<gene>
    <name evidence="2" type="ORF">B0J13DRAFT_256940</name>
</gene>
<feature type="transmembrane region" description="Helical" evidence="1">
    <location>
        <begin position="20"/>
        <end position="39"/>
    </location>
</feature>
<feature type="transmembrane region" description="Helical" evidence="1">
    <location>
        <begin position="59"/>
        <end position="79"/>
    </location>
</feature>
<reference evidence="2" key="1">
    <citation type="journal article" date="2021" name="Nat. Commun.">
        <title>Genetic determinants of endophytism in the Arabidopsis root mycobiome.</title>
        <authorList>
            <person name="Mesny F."/>
            <person name="Miyauchi S."/>
            <person name="Thiergart T."/>
            <person name="Pickel B."/>
            <person name="Atanasova L."/>
            <person name="Karlsson M."/>
            <person name="Huettel B."/>
            <person name="Barry K.W."/>
            <person name="Haridas S."/>
            <person name="Chen C."/>
            <person name="Bauer D."/>
            <person name="Andreopoulos W."/>
            <person name="Pangilinan J."/>
            <person name="LaButti K."/>
            <person name="Riley R."/>
            <person name="Lipzen A."/>
            <person name="Clum A."/>
            <person name="Drula E."/>
            <person name="Henrissat B."/>
            <person name="Kohler A."/>
            <person name="Grigoriev I.V."/>
            <person name="Martin F.M."/>
            <person name="Hacquard S."/>
        </authorList>
    </citation>
    <scope>NUCLEOTIDE SEQUENCE</scope>
    <source>
        <strain evidence="2">MPI-CAGE-AT-0021</strain>
    </source>
</reference>
<sequence>MEEKSKRNKLRLAFVFGRDLFLRLKGGVSPVGALALAAVRSSTPRCSSHERKAGFAMSYPSACLVLAAAALVIMLFSCLSGSHELSTAALRHQLFLKPVAAEQGQAGERKGRADIDPLRQTRQTPMAYSGGAALISGGHG</sequence>
<dbReference type="EMBL" id="JAGMUU010000005">
    <property type="protein sequence ID" value="KAH7152176.1"/>
    <property type="molecule type" value="Genomic_DNA"/>
</dbReference>
<keyword evidence="1" id="KW-1133">Transmembrane helix</keyword>
<evidence type="ECO:0000256" key="1">
    <source>
        <dbReference type="SAM" id="Phobius"/>
    </source>
</evidence>
<protein>
    <recommendedName>
        <fullName evidence="4">Transmembrane protein</fullName>
    </recommendedName>
</protein>
<evidence type="ECO:0000313" key="2">
    <source>
        <dbReference type="EMBL" id="KAH7152176.1"/>
    </source>
</evidence>
<proteinExistence type="predicted"/>
<keyword evidence="1" id="KW-0472">Membrane</keyword>
<keyword evidence="1" id="KW-0812">Transmembrane</keyword>
<name>A0A9P9F3J5_9HYPO</name>
<organism evidence="2 3">
    <name type="scientific">Dactylonectria estremocensis</name>
    <dbReference type="NCBI Taxonomy" id="1079267"/>
    <lineage>
        <taxon>Eukaryota</taxon>
        <taxon>Fungi</taxon>
        <taxon>Dikarya</taxon>
        <taxon>Ascomycota</taxon>
        <taxon>Pezizomycotina</taxon>
        <taxon>Sordariomycetes</taxon>
        <taxon>Hypocreomycetidae</taxon>
        <taxon>Hypocreales</taxon>
        <taxon>Nectriaceae</taxon>
        <taxon>Dactylonectria</taxon>
    </lineage>
</organism>
<evidence type="ECO:0008006" key="4">
    <source>
        <dbReference type="Google" id="ProtNLM"/>
    </source>
</evidence>
<accession>A0A9P9F3J5</accession>
<dbReference type="AlphaFoldDB" id="A0A9P9F3J5"/>
<keyword evidence="3" id="KW-1185">Reference proteome</keyword>
<evidence type="ECO:0000313" key="3">
    <source>
        <dbReference type="Proteomes" id="UP000717696"/>
    </source>
</evidence>
<dbReference type="Proteomes" id="UP000717696">
    <property type="component" value="Unassembled WGS sequence"/>
</dbReference>